<feature type="region of interest" description="Disordered" evidence="2">
    <location>
        <begin position="582"/>
        <end position="606"/>
    </location>
</feature>
<evidence type="ECO:0000256" key="2">
    <source>
        <dbReference type="SAM" id="MobiDB-lite"/>
    </source>
</evidence>
<dbReference type="Gene3D" id="3.40.50.300">
    <property type="entry name" value="P-loop containing nucleotide triphosphate hydrolases"/>
    <property type="match status" value="1"/>
</dbReference>
<dbReference type="InterPro" id="IPR027417">
    <property type="entry name" value="P-loop_NTPase"/>
</dbReference>
<dbReference type="RefSeq" id="WP_203756395.1">
    <property type="nucleotide sequence ID" value="NZ_BONF01000054.1"/>
</dbReference>
<dbReference type="Proteomes" id="UP000601223">
    <property type="component" value="Unassembled WGS sequence"/>
</dbReference>
<evidence type="ECO:0000313" key="3">
    <source>
        <dbReference type="EMBL" id="GIF85876.1"/>
    </source>
</evidence>
<dbReference type="EMBL" id="BONF01000054">
    <property type="protein sequence ID" value="GIF85876.1"/>
    <property type="molecule type" value="Genomic_DNA"/>
</dbReference>
<feature type="coiled-coil region" evidence="1">
    <location>
        <begin position="892"/>
        <end position="944"/>
    </location>
</feature>
<dbReference type="InterPro" id="IPR013496">
    <property type="entry name" value="CHP02680"/>
</dbReference>
<feature type="coiled-coil region" evidence="1">
    <location>
        <begin position="298"/>
        <end position="325"/>
    </location>
</feature>
<protein>
    <submittedName>
        <fullName evidence="3">TIGR02680 family protein</fullName>
    </submittedName>
</protein>
<evidence type="ECO:0000313" key="4">
    <source>
        <dbReference type="Proteomes" id="UP000601223"/>
    </source>
</evidence>
<dbReference type="PANTHER" id="PTHR45615">
    <property type="entry name" value="MYOSIN HEAVY CHAIN, NON-MUSCLE"/>
    <property type="match status" value="1"/>
</dbReference>
<evidence type="ECO:0000256" key="1">
    <source>
        <dbReference type="SAM" id="Coils"/>
    </source>
</evidence>
<organism evidence="3 4">
    <name type="scientific">Catellatospora bangladeshensis</name>
    <dbReference type="NCBI Taxonomy" id="310355"/>
    <lineage>
        <taxon>Bacteria</taxon>
        <taxon>Bacillati</taxon>
        <taxon>Actinomycetota</taxon>
        <taxon>Actinomycetes</taxon>
        <taxon>Micromonosporales</taxon>
        <taxon>Micromonosporaceae</taxon>
        <taxon>Catellatospora</taxon>
    </lineage>
</organism>
<keyword evidence="1" id="KW-0175">Coiled coil</keyword>
<feature type="region of interest" description="Disordered" evidence="2">
    <location>
        <begin position="955"/>
        <end position="977"/>
    </location>
</feature>
<gene>
    <name evidence="3" type="ORF">Cba03nite_72250</name>
</gene>
<proteinExistence type="predicted"/>
<feature type="compositionally biased region" description="Polar residues" evidence="2">
    <location>
        <begin position="1358"/>
        <end position="1373"/>
    </location>
</feature>
<feature type="coiled-coil region" evidence="1">
    <location>
        <begin position="452"/>
        <end position="500"/>
    </location>
</feature>
<name>A0A8J3JRX0_9ACTN</name>
<dbReference type="Pfam" id="PF13558">
    <property type="entry name" value="SbcC_Walker_B"/>
    <property type="match status" value="1"/>
</dbReference>
<feature type="region of interest" description="Disordered" evidence="2">
    <location>
        <begin position="1349"/>
        <end position="1373"/>
    </location>
</feature>
<dbReference type="NCBIfam" id="TIGR02680">
    <property type="entry name" value="TIGR02680 family protein"/>
    <property type="match status" value="1"/>
</dbReference>
<reference evidence="3 4" key="1">
    <citation type="submission" date="2021-01" db="EMBL/GenBank/DDBJ databases">
        <title>Whole genome shotgun sequence of Catellatospora bangladeshensis NBRC 107357.</title>
        <authorList>
            <person name="Komaki H."/>
            <person name="Tamura T."/>
        </authorList>
    </citation>
    <scope>NUCLEOTIDE SEQUENCE [LARGE SCALE GENOMIC DNA]</scope>
    <source>
        <strain evidence="3 4">NBRC 107357</strain>
    </source>
</reference>
<sequence>MTQNPQAGTPRPDSQRWRPLRCGLVDIFYYDIEEFHFHKGGLLLRGNNGTGKSKVLALTMPFLLDGELSAYRVEPDGDKDKRMEWNLLLGGKHPHPERLGYTWMEFGRCTNDGAERYLTIGCGLKAATGRGIAKHWYFVTDRRIGQDLDLVGPSGVALTRDRLKDTLGARGTIYDRAADYRRAVDEALFGLGDRYEPLVSLLIQLRQPQLTKRPDEAALSRALTGALPPLDPNLIAQVAEAFRSLDDERTTLQGLQEARKAADDFLGTYTRYAKVAAKRRATGPRQAHSRYEAIVRDLAEQDRIHQSAQQALDAAETRLGELDQLVSTLLARRDALHDSPGMRAAKDLDLADQIATERERIAHKQQDLLTAALNAGQRLSAAVERTGRELTAATVEQESATGAVREAARNARIENEHTEKVERALTDDPPYQQGRQAASTLAQWREQSTVNLRSLLAKARAADGEVHRARDEADRLTAELAQAQEHAQAAEDDVEQQTGALATALHQYLGATAELKVPDLDVVIAETDQWGRSLDGPNPATTAITAASAAATAALAHLESNLGSARATAQADHDRITAQLQRLTSGDHDAPTQPYTRSPQARTGPGAPLWKVVDFEPSVSPADRAGLEAALEAAGLLDAWLQPDGTVLAADTDDVLLVGGPPVPDNLTRLLRPAIDAGDEQAASLSDSVVISMLSSIGLGSQKVSGTWVTTDGRFANGVLAGSWRKDAATHIGEGAREAARRARIAHLRAELAAAADTIASLDTRLDEVARRQRVLAHEAQHAPGDGKLREAHAVLRERTAAVRRTTRRQLEANAQVEAAREKATLAHQTTQEFADDVDLPTDPGELDGVAAAVGQYRTTLAAWWPACAQVLAARRRADEASTEHATATARIEAAQIDTKEAAETARAARERHAALLEASGATVAQLQQQLKDLGIKIENVVRDRKRTHDQQTAAVAARGQAEGRRSTLADELSKVTEQRDSQVDALRHFARSGLLEIACPDLEIPDPETPWSPTPAIVLARTIDRILAETDDSERRWEREQQHVSNDSKTLTDILSRHNHQTSLSVRDGIILVDVTFQGRTRPIASLATALAGEVDERQRILSAHEREILENHLVNEVAGALQELITTAESQVQTMNDELEQRPTSTGMQLRLVWRTAKDAPEGLAELRDRQLRQSTDVWDDDDRTKVGWFLQRQIANERLRDDSGTWLDQLTNALDYRTWHEFKIERRQDSTWVSAAGPASGGERVLAASIPLFAAAASYYSSASPHAPRLIALDEAFAGVDDDSRAKCLGLMATFDLDVMMTSEREWGCYPQVPGLAIAQLSRYEGIDAVLVTPWRWDGSGSRYQVPRPAPRVPSQATVAADTDSQPTLL</sequence>
<feature type="compositionally biased region" description="Basic and acidic residues" evidence="2">
    <location>
        <begin position="962"/>
        <end position="977"/>
    </location>
</feature>
<dbReference type="PANTHER" id="PTHR45615:SF66">
    <property type="entry name" value="CARD DOMAIN-CONTAINING PROTEIN"/>
    <property type="match status" value="1"/>
</dbReference>
<comment type="caution">
    <text evidence="3">The sequence shown here is derived from an EMBL/GenBank/DDBJ whole genome shotgun (WGS) entry which is preliminary data.</text>
</comment>
<dbReference type="SUPFAM" id="SSF52540">
    <property type="entry name" value="P-loop containing nucleoside triphosphate hydrolases"/>
    <property type="match status" value="1"/>
</dbReference>
<accession>A0A8J3JRX0</accession>
<keyword evidence="4" id="KW-1185">Reference proteome</keyword>